<reference evidence="3 4" key="1">
    <citation type="submission" date="2021-03" db="EMBL/GenBank/DDBJ databases">
        <title>Genomic Encyclopedia of Type Strains, Phase IV (KMG-IV): sequencing the most valuable type-strain genomes for metagenomic binning, comparative biology and taxonomic classification.</title>
        <authorList>
            <person name="Goeker M."/>
        </authorList>
    </citation>
    <scope>NUCLEOTIDE SEQUENCE [LARGE SCALE GENOMIC DNA]</scope>
    <source>
        <strain evidence="3 4">DSM 24738</strain>
    </source>
</reference>
<feature type="transmembrane region" description="Helical" evidence="1">
    <location>
        <begin position="25"/>
        <end position="46"/>
    </location>
</feature>
<dbReference type="CDD" id="cd00118">
    <property type="entry name" value="LysM"/>
    <property type="match status" value="1"/>
</dbReference>
<dbReference type="RefSeq" id="WP_209808551.1">
    <property type="nucleotide sequence ID" value="NZ_JAGGKT010000001.1"/>
</dbReference>
<dbReference type="Proteomes" id="UP001519343">
    <property type="component" value="Unassembled WGS sequence"/>
</dbReference>
<dbReference type="SMART" id="SM00257">
    <property type="entry name" value="LysM"/>
    <property type="match status" value="1"/>
</dbReference>
<name>A0ABS4GKT9_9BACL</name>
<comment type="caution">
    <text evidence="3">The sequence shown here is derived from an EMBL/GenBank/DDBJ whole genome shotgun (WGS) entry which is preliminary data.</text>
</comment>
<evidence type="ECO:0000259" key="2">
    <source>
        <dbReference type="PROSITE" id="PS51782"/>
    </source>
</evidence>
<dbReference type="PROSITE" id="PS51782">
    <property type="entry name" value="LYSM"/>
    <property type="match status" value="1"/>
</dbReference>
<evidence type="ECO:0000313" key="4">
    <source>
        <dbReference type="Proteomes" id="UP001519343"/>
    </source>
</evidence>
<organism evidence="3 4">
    <name type="scientific">Ammoniphilus resinae</name>
    <dbReference type="NCBI Taxonomy" id="861532"/>
    <lineage>
        <taxon>Bacteria</taxon>
        <taxon>Bacillati</taxon>
        <taxon>Bacillota</taxon>
        <taxon>Bacilli</taxon>
        <taxon>Bacillales</taxon>
        <taxon>Paenibacillaceae</taxon>
        <taxon>Aneurinibacillus group</taxon>
        <taxon>Ammoniphilus</taxon>
    </lineage>
</organism>
<dbReference type="Pfam" id="PF01476">
    <property type="entry name" value="LysM"/>
    <property type="match status" value="1"/>
</dbReference>
<feature type="domain" description="LysM" evidence="2">
    <location>
        <begin position="75"/>
        <end position="124"/>
    </location>
</feature>
<keyword evidence="1" id="KW-0472">Membrane</keyword>
<accession>A0ABS4GKT9</accession>
<proteinExistence type="predicted"/>
<evidence type="ECO:0000313" key="3">
    <source>
        <dbReference type="EMBL" id="MBP1930520.1"/>
    </source>
</evidence>
<dbReference type="EMBL" id="JAGGKT010000001">
    <property type="protein sequence ID" value="MBP1930520.1"/>
    <property type="molecule type" value="Genomic_DNA"/>
</dbReference>
<dbReference type="Gene3D" id="3.10.350.10">
    <property type="entry name" value="LysM domain"/>
    <property type="match status" value="1"/>
</dbReference>
<dbReference type="InterPro" id="IPR018392">
    <property type="entry name" value="LysM"/>
</dbReference>
<keyword evidence="1" id="KW-0812">Transmembrane</keyword>
<keyword evidence="1" id="KW-1133">Transmembrane helix</keyword>
<dbReference type="InterPro" id="IPR036779">
    <property type="entry name" value="LysM_dom_sf"/>
</dbReference>
<protein>
    <submittedName>
        <fullName evidence="3">LysM repeat protein</fullName>
    </submittedName>
</protein>
<gene>
    <name evidence="3" type="ORF">J2Z37_000507</name>
</gene>
<sequence>MAVILKKIKGQKIQKGNPTNDWKHLATLIKIILILFVLFSIFHFVIKKKVAHLPIQNSFVTASAEQKDNSASAGKLYTVRKGDTLWSIVLKHYPKDNPANRISEIETLNNLSNDRIKPGQPLKLP</sequence>
<keyword evidence="4" id="KW-1185">Reference proteome</keyword>
<dbReference type="SUPFAM" id="SSF54106">
    <property type="entry name" value="LysM domain"/>
    <property type="match status" value="1"/>
</dbReference>
<evidence type="ECO:0000256" key="1">
    <source>
        <dbReference type="SAM" id="Phobius"/>
    </source>
</evidence>